<evidence type="ECO:0000256" key="3">
    <source>
        <dbReference type="ARBA" id="ARBA00022781"/>
    </source>
</evidence>
<evidence type="ECO:0000256" key="1">
    <source>
        <dbReference type="ARBA" id="ARBA00010148"/>
    </source>
</evidence>
<dbReference type="InterPro" id="IPR005772">
    <property type="entry name" value="ATPase_V1-cplx_fsu_euk"/>
</dbReference>
<dbReference type="Pfam" id="PF01990">
    <property type="entry name" value="ATP-synt_F"/>
    <property type="match status" value="1"/>
</dbReference>
<dbReference type="InterPro" id="IPR008218">
    <property type="entry name" value="ATPase_V1-cplx_f_g_su"/>
</dbReference>
<keyword evidence="3 5" id="KW-0375">Hydrogen ion transport</keyword>
<organism evidence="6 7">
    <name type="scientific">Coccomyxa subellipsoidea</name>
    <dbReference type="NCBI Taxonomy" id="248742"/>
    <lineage>
        <taxon>Eukaryota</taxon>
        <taxon>Viridiplantae</taxon>
        <taxon>Chlorophyta</taxon>
        <taxon>core chlorophytes</taxon>
        <taxon>Trebouxiophyceae</taxon>
        <taxon>Trebouxiophyceae incertae sedis</taxon>
        <taxon>Coccomyxaceae</taxon>
        <taxon>Coccomyxa</taxon>
    </lineage>
</organism>
<dbReference type="InterPro" id="IPR036906">
    <property type="entry name" value="ATPase_V1_fsu_sf"/>
</dbReference>
<keyword evidence="4 5" id="KW-0406">Ion transport</keyword>
<dbReference type="SUPFAM" id="SSF159468">
    <property type="entry name" value="AtpF-like"/>
    <property type="match status" value="1"/>
</dbReference>
<evidence type="ECO:0000313" key="6">
    <source>
        <dbReference type="EMBL" id="KAK9915120.1"/>
    </source>
</evidence>
<protein>
    <recommendedName>
        <fullName evidence="5">V-type proton ATPase subunit F</fullName>
    </recommendedName>
</protein>
<comment type="similarity">
    <text evidence="1 5">Belongs to the V-ATPase F subunit family.</text>
</comment>
<dbReference type="EMBL" id="JALJOT010000005">
    <property type="protein sequence ID" value="KAK9915120.1"/>
    <property type="molecule type" value="Genomic_DNA"/>
</dbReference>
<reference evidence="6 7" key="1">
    <citation type="journal article" date="2024" name="Nat. Commun.">
        <title>Phylogenomics reveals the evolutionary origins of lichenization in chlorophyte algae.</title>
        <authorList>
            <person name="Puginier C."/>
            <person name="Libourel C."/>
            <person name="Otte J."/>
            <person name="Skaloud P."/>
            <person name="Haon M."/>
            <person name="Grisel S."/>
            <person name="Petersen M."/>
            <person name="Berrin J.G."/>
            <person name="Delaux P.M."/>
            <person name="Dal Grande F."/>
            <person name="Keller J."/>
        </authorList>
    </citation>
    <scope>NUCLEOTIDE SEQUENCE [LARGE SCALE GENOMIC DNA]</scope>
    <source>
        <strain evidence="6 7">SAG 216-7</strain>
    </source>
</reference>
<comment type="function">
    <text evidence="5">Subunit of the V1 complex of vacuolar(H+)-ATPase (V-ATPase), a multisubunit enzyme composed of a peripheral complex (V1) that hydrolyzes ATP and a membrane integral complex (V0) that translocates protons. V-ATPase is responsible for acidifying and maintaining the pH of intracellular compartments.</text>
</comment>
<accession>A0ABR2YTR2</accession>
<dbReference type="Proteomes" id="UP001491310">
    <property type="component" value="Unassembled WGS sequence"/>
</dbReference>
<evidence type="ECO:0000313" key="7">
    <source>
        <dbReference type="Proteomes" id="UP001491310"/>
    </source>
</evidence>
<comment type="subunit">
    <text evidence="5">V-ATPase is a heteromultimeric enzyme made up of two complexes: the ATP-hydrolytic V1 complex and the proton translocation V0 complex.</text>
</comment>
<comment type="caution">
    <text evidence="6">The sequence shown here is derived from an EMBL/GenBank/DDBJ whole genome shotgun (WGS) entry which is preliminary data.</text>
</comment>
<keyword evidence="2 5" id="KW-0813">Transport</keyword>
<evidence type="ECO:0000256" key="2">
    <source>
        <dbReference type="ARBA" id="ARBA00022448"/>
    </source>
</evidence>
<sequence>MAAVKSGAPAEGSLLAIIGDEDTVTGFLLAGVGNVDLRKKTNFLIVNEKTAVKKIEDTFKEYTNRDDIAIVLINQFIADMIRHLIANYAKPVPAILEIPSKEHPYDPSKDSILTRVKIMFGGD</sequence>
<keyword evidence="7" id="KW-1185">Reference proteome</keyword>
<dbReference type="NCBIfam" id="TIGR01101">
    <property type="entry name" value="V_ATP_synt_F"/>
    <property type="match status" value="1"/>
</dbReference>
<dbReference type="PANTHER" id="PTHR13861">
    <property type="entry name" value="VACUOLAR ATP SYNTHASE SUBUNIT F"/>
    <property type="match status" value="1"/>
</dbReference>
<evidence type="ECO:0000256" key="5">
    <source>
        <dbReference type="PIRNR" id="PIRNR015945"/>
    </source>
</evidence>
<dbReference type="PANTHER" id="PTHR13861:SF2">
    <property type="entry name" value="V-TYPE PROTON ATPASE SUBUNIT F"/>
    <property type="match status" value="1"/>
</dbReference>
<dbReference type="PIRSF" id="PIRSF015945">
    <property type="entry name" value="ATPase_V1_F_euk"/>
    <property type="match status" value="1"/>
</dbReference>
<dbReference type="Gene3D" id="3.40.50.10580">
    <property type="entry name" value="ATPase, V1 complex, subunit F"/>
    <property type="match status" value="1"/>
</dbReference>
<evidence type="ECO:0000256" key="4">
    <source>
        <dbReference type="ARBA" id="ARBA00023065"/>
    </source>
</evidence>
<proteinExistence type="inferred from homology"/>
<gene>
    <name evidence="6" type="ORF">WJX75_004953</name>
</gene>
<name>A0ABR2YTR2_9CHLO</name>